<keyword evidence="2" id="KW-1185">Reference proteome</keyword>
<gene>
    <name evidence="1" type="ORF">LSALG_LOCUS35880</name>
</gene>
<organism evidence="1 2">
    <name type="scientific">Lactuca saligna</name>
    <name type="common">Willowleaf lettuce</name>
    <dbReference type="NCBI Taxonomy" id="75948"/>
    <lineage>
        <taxon>Eukaryota</taxon>
        <taxon>Viridiplantae</taxon>
        <taxon>Streptophyta</taxon>
        <taxon>Embryophyta</taxon>
        <taxon>Tracheophyta</taxon>
        <taxon>Spermatophyta</taxon>
        <taxon>Magnoliopsida</taxon>
        <taxon>eudicotyledons</taxon>
        <taxon>Gunneridae</taxon>
        <taxon>Pentapetalae</taxon>
        <taxon>asterids</taxon>
        <taxon>campanulids</taxon>
        <taxon>Asterales</taxon>
        <taxon>Asteraceae</taxon>
        <taxon>Cichorioideae</taxon>
        <taxon>Cichorieae</taxon>
        <taxon>Lactucinae</taxon>
        <taxon>Lactuca</taxon>
    </lineage>
</organism>
<accession>A0AA35ZQK3</accession>
<protein>
    <submittedName>
        <fullName evidence="1">Uncharacterized protein</fullName>
    </submittedName>
</protein>
<evidence type="ECO:0000313" key="2">
    <source>
        <dbReference type="Proteomes" id="UP001177003"/>
    </source>
</evidence>
<name>A0AA35ZQK3_LACSI</name>
<evidence type="ECO:0000313" key="1">
    <source>
        <dbReference type="EMBL" id="CAI9297045.1"/>
    </source>
</evidence>
<dbReference type="Proteomes" id="UP001177003">
    <property type="component" value="Chromosome 8"/>
</dbReference>
<reference evidence="1" key="1">
    <citation type="submission" date="2023-04" db="EMBL/GenBank/DDBJ databases">
        <authorList>
            <person name="Vijverberg K."/>
            <person name="Xiong W."/>
            <person name="Schranz E."/>
        </authorList>
    </citation>
    <scope>NUCLEOTIDE SEQUENCE</scope>
</reference>
<proteinExistence type="predicted"/>
<sequence>MIQGNASEDYFISFIIEHQIPKVFIVIKQEVDEDSLFELWQEPNEVIKPEFDKNTTYIGYVSFGSLRHTGFSNSLYTMISVSLDSRYMNSSKGESYVGAELVPRKSKGDQPQATKVATDSSEYWDEKASSIKTFKIKRDSKSSIKILWRPWDKWF</sequence>
<dbReference type="AlphaFoldDB" id="A0AA35ZQK3"/>
<dbReference type="EMBL" id="OX465084">
    <property type="protein sequence ID" value="CAI9297045.1"/>
    <property type="molecule type" value="Genomic_DNA"/>
</dbReference>